<dbReference type="AlphaFoldDB" id="A0A2M7B614"/>
<keyword evidence="1" id="KW-0812">Transmembrane</keyword>
<proteinExistence type="predicted"/>
<reference evidence="3" key="1">
    <citation type="submission" date="2017-09" db="EMBL/GenBank/DDBJ databases">
        <title>Depth-based differentiation of microbial function through sediment-hosted aquifers and enrichment of novel symbionts in the deep terrestrial subsurface.</title>
        <authorList>
            <person name="Probst A.J."/>
            <person name="Ladd B."/>
            <person name="Jarett J.K."/>
            <person name="Geller-Mcgrath D.E."/>
            <person name="Sieber C.M.K."/>
            <person name="Emerson J.B."/>
            <person name="Anantharaman K."/>
            <person name="Thomas B.C."/>
            <person name="Malmstrom R."/>
            <person name="Stieglmeier M."/>
            <person name="Klingl A."/>
            <person name="Woyke T."/>
            <person name="Ryan C.M."/>
            <person name="Banfield J.F."/>
        </authorList>
    </citation>
    <scope>NUCLEOTIDE SEQUENCE [LARGE SCALE GENOMIC DNA]</scope>
</reference>
<sequence>MKYSLGWKDLNRQNQPEERLAWGRALGNFILFALTAYILISGLSILAVTFGEKISYDAFWHAPWRWMLKLFLKGG</sequence>
<name>A0A2M7B614_9BACT</name>
<evidence type="ECO:0000313" key="3">
    <source>
        <dbReference type="Proteomes" id="UP000228949"/>
    </source>
</evidence>
<keyword evidence="1" id="KW-0472">Membrane</keyword>
<gene>
    <name evidence="2" type="ORF">COS61_00845</name>
</gene>
<evidence type="ECO:0000313" key="2">
    <source>
        <dbReference type="EMBL" id="PIU98547.1"/>
    </source>
</evidence>
<evidence type="ECO:0000256" key="1">
    <source>
        <dbReference type="SAM" id="Phobius"/>
    </source>
</evidence>
<keyword evidence="1" id="KW-1133">Transmembrane helix</keyword>
<dbReference type="Proteomes" id="UP000228949">
    <property type="component" value="Unassembled WGS sequence"/>
</dbReference>
<accession>A0A2M7B614</accession>
<organism evidence="2 3">
    <name type="scientific">Candidatus Wolfebacteria bacterium CG03_land_8_20_14_0_80_40_12</name>
    <dbReference type="NCBI Taxonomy" id="1975069"/>
    <lineage>
        <taxon>Bacteria</taxon>
        <taxon>Candidatus Wolfeibacteriota</taxon>
    </lineage>
</organism>
<dbReference type="EMBL" id="PEVJ01000021">
    <property type="protein sequence ID" value="PIU98547.1"/>
    <property type="molecule type" value="Genomic_DNA"/>
</dbReference>
<feature type="transmembrane region" description="Helical" evidence="1">
    <location>
        <begin position="29"/>
        <end position="50"/>
    </location>
</feature>
<comment type="caution">
    <text evidence="2">The sequence shown here is derived from an EMBL/GenBank/DDBJ whole genome shotgun (WGS) entry which is preliminary data.</text>
</comment>
<protein>
    <submittedName>
        <fullName evidence="2">Uncharacterized protein</fullName>
    </submittedName>
</protein>